<dbReference type="SUPFAM" id="SSF56112">
    <property type="entry name" value="Protein kinase-like (PK-like)"/>
    <property type="match status" value="1"/>
</dbReference>
<dbReference type="PANTHER" id="PTHR24346:SF110">
    <property type="entry name" value="NON-SPECIFIC SERINE_THREONINE PROTEIN KINASE"/>
    <property type="match status" value="1"/>
</dbReference>
<feature type="region of interest" description="Disordered" evidence="7">
    <location>
        <begin position="97"/>
        <end position="151"/>
    </location>
</feature>
<feature type="compositionally biased region" description="Polar residues" evidence="7">
    <location>
        <begin position="708"/>
        <end position="717"/>
    </location>
</feature>
<feature type="region of interest" description="Disordered" evidence="7">
    <location>
        <begin position="708"/>
        <end position="757"/>
    </location>
</feature>
<feature type="region of interest" description="Disordered" evidence="7">
    <location>
        <begin position="832"/>
        <end position="881"/>
    </location>
</feature>
<dbReference type="PANTHER" id="PTHR24346">
    <property type="entry name" value="MAP/MICROTUBULE AFFINITY-REGULATING KINASE"/>
    <property type="match status" value="1"/>
</dbReference>
<evidence type="ECO:0000256" key="7">
    <source>
        <dbReference type="SAM" id="MobiDB-lite"/>
    </source>
</evidence>
<feature type="compositionally biased region" description="Polar residues" evidence="7">
    <location>
        <begin position="663"/>
        <end position="678"/>
    </location>
</feature>
<sequence length="900" mass="99011">MTRRSTDSAGSTSRRSSIANRVLSEISNTTSNRSSNASSISPGVKRLSTGQRVSSAIQHFQRITSGSSASAQSFTASSHPSISRPFQVERNGVLLDQEQHPSPTDSYHSSMLPPTVHENNDDEYEDDTDHTSYSRRASTSVRSNRFSTAPTEVDSINANRYSTASAYGEPAVYHPSSSDSAQNSQFQLSSSPTKSSSSDDTGYEPHAAADKRVSQLSTCTTGSSASSRGHKHKTHVGPWRLGRTLGRGSSGRVRLAKHSKTGKLAAVKIVPKSASFEDPANPESQARGKDAAGLPYGIEREVIIMKLIEHPNVMGLYDVWENHGELYLILEYVEGGELFDYLIRKGRLDEREAVHYFRQIILGVDYCHKFNICHRDLKPENLLLDKHHNIKIADFGMAALEATGKMLETSCGSPHYASPEIVAGKTYHGSQSDIWSCGVILFALLTGHLPFDDENIRNLLMKVQTGKFQMPSDLSIHAKDLIWRILKINPEDRITAEEILSHPLLRKYPSKDANANISRAPTVPVHHPINSREEVDVEIVKNLQTLWHGEDREVIIDRLLSPELNPEKTFYCLLMKYRHDHIDDSSSAENTPRTSPHQNRRKQSIGNNAMVKQPAKPAAALQRQTTPTRVSRHKKTASKGSVRSIASSHRKRGVDFSHVSKKVQGSTSTPSIKSQNSIQRRPQQPEYEPPLPESSSMLIAAIDQLSQSMAREPSSISAAKEQSRSIINAQRPQVDQTRVPVPGPVPRTAVPRRNPPVLETKKTPMVLEDYANLSSPVEQIPGLRLDYSVRSAKEQKSRPGTAATLPEDDEVRKISAEFAASLCETMFNFGGPSTRNVSDSSTESQPRTVSTSSEASTASTAPTSVGGRTPVMADAEFGKDTTGPLRLNLSGIWWITTESG</sequence>
<evidence type="ECO:0000256" key="3">
    <source>
        <dbReference type="ARBA" id="ARBA00022840"/>
    </source>
</evidence>
<evidence type="ECO:0000313" key="9">
    <source>
        <dbReference type="EMBL" id="KAK7206267.1"/>
    </source>
</evidence>
<dbReference type="RefSeq" id="XP_064769300.1">
    <property type="nucleotide sequence ID" value="XM_064909555.1"/>
</dbReference>
<evidence type="ECO:0000256" key="2">
    <source>
        <dbReference type="ARBA" id="ARBA00022741"/>
    </source>
</evidence>
<evidence type="ECO:0000256" key="4">
    <source>
        <dbReference type="ARBA" id="ARBA00047899"/>
    </source>
</evidence>
<feature type="compositionally biased region" description="Polar residues" evidence="7">
    <location>
        <begin position="134"/>
        <end position="151"/>
    </location>
</feature>
<evidence type="ECO:0000256" key="6">
    <source>
        <dbReference type="PROSITE-ProRule" id="PRU10141"/>
    </source>
</evidence>
<gene>
    <name evidence="9" type="ORF">BZA70DRAFT_128969</name>
</gene>
<feature type="binding site" evidence="6">
    <location>
        <position position="268"/>
    </location>
    <ligand>
        <name>ATP</name>
        <dbReference type="ChEBI" id="CHEBI:30616"/>
    </ligand>
</feature>
<feature type="compositionally biased region" description="Low complexity" evidence="7">
    <location>
        <begin position="24"/>
        <end position="41"/>
    </location>
</feature>
<feature type="region of interest" description="Disordered" evidence="7">
    <location>
        <begin position="170"/>
        <end position="257"/>
    </location>
</feature>
<feature type="compositionally biased region" description="Low complexity" evidence="7">
    <location>
        <begin position="240"/>
        <end position="253"/>
    </location>
</feature>
<feature type="compositionally biased region" description="Polar residues" evidence="7">
    <location>
        <begin position="638"/>
        <end position="647"/>
    </location>
</feature>
<dbReference type="PROSITE" id="PS00107">
    <property type="entry name" value="PROTEIN_KINASE_ATP"/>
    <property type="match status" value="1"/>
</dbReference>
<keyword evidence="2 6" id="KW-0547">Nucleotide-binding</keyword>
<feature type="region of interest" description="Disordered" evidence="7">
    <location>
        <begin position="583"/>
        <end position="692"/>
    </location>
</feature>
<dbReference type="CDD" id="cd14081">
    <property type="entry name" value="STKc_BRSK1_2"/>
    <property type="match status" value="1"/>
</dbReference>
<comment type="catalytic activity">
    <reaction evidence="5">
        <text>L-seryl-[protein] + ATP = O-phospho-L-seryl-[protein] + ADP + H(+)</text>
        <dbReference type="Rhea" id="RHEA:17989"/>
        <dbReference type="Rhea" id="RHEA-COMP:9863"/>
        <dbReference type="Rhea" id="RHEA-COMP:11604"/>
        <dbReference type="ChEBI" id="CHEBI:15378"/>
        <dbReference type="ChEBI" id="CHEBI:29999"/>
        <dbReference type="ChEBI" id="CHEBI:30616"/>
        <dbReference type="ChEBI" id="CHEBI:83421"/>
        <dbReference type="ChEBI" id="CHEBI:456216"/>
        <dbReference type="EC" id="2.7.11.1"/>
    </reaction>
</comment>
<dbReference type="SMART" id="SM00220">
    <property type="entry name" value="S_TKc"/>
    <property type="match status" value="1"/>
</dbReference>
<organism evidence="9 10">
    <name type="scientific">Myxozyma melibiosi</name>
    <dbReference type="NCBI Taxonomy" id="54550"/>
    <lineage>
        <taxon>Eukaryota</taxon>
        <taxon>Fungi</taxon>
        <taxon>Dikarya</taxon>
        <taxon>Ascomycota</taxon>
        <taxon>Saccharomycotina</taxon>
        <taxon>Lipomycetes</taxon>
        <taxon>Lipomycetales</taxon>
        <taxon>Lipomycetaceae</taxon>
        <taxon>Myxozyma</taxon>
    </lineage>
</organism>
<dbReference type="InterPro" id="IPR011009">
    <property type="entry name" value="Kinase-like_dom_sf"/>
</dbReference>
<feature type="compositionally biased region" description="Polar residues" evidence="7">
    <location>
        <begin position="175"/>
        <end position="188"/>
    </location>
</feature>
<evidence type="ECO:0000256" key="5">
    <source>
        <dbReference type="ARBA" id="ARBA00048679"/>
    </source>
</evidence>
<feature type="compositionally biased region" description="Polar residues" evidence="7">
    <location>
        <begin position="585"/>
        <end position="597"/>
    </location>
</feature>
<dbReference type="InterPro" id="IPR017441">
    <property type="entry name" value="Protein_kinase_ATP_BS"/>
</dbReference>
<comment type="caution">
    <text evidence="9">The sequence shown here is derived from an EMBL/GenBank/DDBJ whole genome shotgun (WGS) entry which is preliminary data.</text>
</comment>
<feature type="compositionally biased region" description="Polar residues" evidence="7">
    <location>
        <begin position="7"/>
        <end position="19"/>
    </location>
</feature>
<dbReference type="Gene3D" id="1.10.510.10">
    <property type="entry name" value="Transferase(Phosphotransferase) domain 1"/>
    <property type="match status" value="1"/>
</dbReference>
<dbReference type="EMBL" id="JBBJBU010000003">
    <property type="protein sequence ID" value="KAK7206267.1"/>
    <property type="molecule type" value="Genomic_DNA"/>
</dbReference>
<name>A0ABR1F925_9ASCO</name>
<evidence type="ECO:0000256" key="1">
    <source>
        <dbReference type="ARBA" id="ARBA00012513"/>
    </source>
</evidence>
<dbReference type="InterPro" id="IPR008271">
    <property type="entry name" value="Ser/Thr_kinase_AS"/>
</dbReference>
<accession>A0ABR1F925</accession>
<dbReference type="PROSITE" id="PS50011">
    <property type="entry name" value="PROTEIN_KINASE_DOM"/>
    <property type="match status" value="1"/>
</dbReference>
<feature type="compositionally biased region" description="Polar residues" evidence="7">
    <location>
        <begin position="100"/>
        <end position="109"/>
    </location>
</feature>
<evidence type="ECO:0000313" key="10">
    <source>
        <dbReference type="Proteomes" id="UP001498771"/>
    </source>
</evidence>
<protein>
    <recommendedName>
        <fullName evidence="1">non-specific serine/threonine protein kinase</fullName>
        <ecNumber evidence="1">2.7.11.1</ecNumber>
    </recommendedName>
</protein>
<feature type="compositionally biased region" description="Low complexity" evidence="7">
    <location>
        <begin position="189"/>
        <end position="198"/>
    </location>
</feature>
<keyword evidence="3 6" id="KW-0067">ATP-binding</keyword>
<feature type="compositionally biased region" description="Polar residues" evidence="7">
    <location>
        <begin position="724"/>
        <end position="736"/>
    </location>
</feature>
<dbReference type="InterPro" id="IPR000719">
    <property type="entry name" value="Prot_kinase_dom"/>
</dbReference>
<dbReference type="GeneID" id="90035067"/>
<reference evidence="9 10" key="1">
    <citation type="submission" date="2024-03" db="EMBL/GenBank/DDBJ databases">
        <title>Genome-scale model development and genomic sequencing of the oleaginous clade Lipomyces.</title>
        <authorList>
            <consortium name="Lawrence Berkeley National Laboratory"/>
            <person name="Czajka J.J."/>
            <person name="Han Y."/>
            <person name="Kim J."/>
            <person name="Mondo S.J."/>
            <person name="Hofstad B.A."/>
            <person name="Robles A."/>
            <person name="Haridas S."/>
            <person name="Riley R."/>
            <person name="LaButti K."/>
            <person name="Pangilinan J."/>
            <person name="Andreopoulos W."/>
            <person name="Lipzen A."/>
            <person name="Yan J."/>
            <person name="Wang M."/>
            <person name="Ng V."/>
            <person name="Grigoriev I.V."/>
            <person name="Spatafora J.W."/>
            <person name="Magnuson J.K."/>
            <person name="Baker S.E."/>
            <person name="Pomraning K.R."/>
        </authorList>
    </citation>
    <scope>NUCLEOTIDE SEQUENCE [LARGE SCALE GENOMIC DNA]</scope>
    <source>
        <strain evidence="9 10">Phaff 52-87</strain>
    </source>
</reference>
<evidence type="ECO:0000259" key="8">
    <source>
        <dbReference type="PROSITE" id="PS50011"/>
    </source>
</evidence>
<feature type="region of interest" description="Disordered" evidence="7">
    <location>
        <begin position="1"/>
        <end position="84"/>
    </location>
</feature>
<feature type="domain" description="Protein kinase" evidence="8">
    <location>
        <begin position="239"/>
        <end position="505"/>
    </location>
</feature>
<dbReference type="EC" id="2.7.11.1" evidence="1"/>
<feature type="compositionally biased region" description="Polar residues" evidence="7">
    <location>
        <begin position="214"/>
        <end position="227"/>
    </location>
</feature>
<feature type="compositionally biased region" description="Polar residues" evidence="7">
    <location>
        <begin position="832"/>
        <end position="847"/>
    </location>
</feature>
<feature type="compositionally biased region" description="Polar residues" evidence="7">
    <location>
        <begin position="48"/>
        <end position="64"/>
    </location>
</feature>
<dbReference type="PROSITE" id="PS00108">
    <property type="entry name" value="PROTEIN_KINASE_ST"/>
    <property type="match status" value="1"/>
</dbReference>
<dbReference type="Proteomes" id="UP001498771">
    <property type="component" value="Unassembled WGS sequence"/>
</dbReference>
<feature type="compositionally biased region" description="Low complexity" evidence="7">
    <location>
        <begin position="848"/>
        <end position="864"/>
    </location>
</feature>
<feature type="compositionally biased region" description="Low complexity" evidence="7">
    <location>
        <begin position="65"/>
        <end position="78"/>
    </location>
</feature>
<comment type="catalytic activity">
    <reaction evidence="4">
        <text>L-threonyl-[protein] + ATP = O-phospho-L-threonyl-[protein] + ADP + H(+)</text>
        <dbReference type="Rhea" id="RHEA:46608"/>
        <dbReference type="Rhea" id="RHEA-COMP:11060"/>
        <dbReference type="Rhea" id="RHEA-COMP:11605"/>
        <dbReference type="ChEBI" id="CHEBI:15378"/>
        <dbReference type="ChEBI" id="CHEBI:30013"/>
        <dbReference type="ChEBI" id="CHEBI:30616"/>
        <dbReference type="ChEBI" id="CHEBI:61977"/>
        <dbReference type="ChEBI" id="CHEBI:456216"/>
        <dbReference type="EC" id="2.7.11.1"/>
    </reaction>
</comment>
<dbReference type="Pfam" id="PF00069">
    <property type="entry name" value="Pkinase"/>
    <property type="match status" value="1"/>
</dbReference>
<keyword evidence="10" id="KW-1185">Reference proteome</keyword>
<proteinExistence type="predicted"/>